<dbReference type="PRINTS" id="PR00038">
    <property type="entry name" value="HTHLUXR"/>
</dbReference>
<dbReference type="GO" id="GO:0006355">
    <property type="term" value="P:regulation of DNA-templated transcription"/>
    <property type="evidence" value="ECO:0007669"/>
    <property type="project" value="InterPro"/>
</dbReference>
<keyword evidence="1" id="KW-0238">DNA-binding</keyword>
<evidence type="ECO:0000256" key="1">
    <source>
        <dbReference type="ARBA" id="ARBA00023125"/>
    </source>
</evidence>
<dbReference type="Gene3D" id="1.10.10.10">
    <property type="entry name" value="Winged helix-like DNA-binding domain superfamily/Winged helix DNA-binding domain"/>
    <property type="match status" value="1"/>
</dbReference>
<dbReference type="Proteomes" id="UP000509303">
    <property type="component" value="Chromosome"/>
</dbReference>
<proteinExistence type="predicted"/>
<feature type="domain" description="HTH luxR-type" evidence="2">
    <location>
        <begin position="1"/>
        <end position="61"/>
    </location>
</feature>
<gene>
    <name evidence="3" type="ORF">HUT08_20605</name>
</gene>
<dbReference type="SMART" id="SM00421">
    <property type="entry name" value="HTH_LUXR"/>
    <property type="match status" value="1"/>
</dbReference>
<dbReference type="InterPro" id="IPR016032">
    <property type="entry name" value="Sig_transdc_resp-reg_C-effctor"/>
</dbReference>
<dbReference type="InterPro" id="IPR039420">
    <property type="entry name" value="WalR-like"/>
</dbReference>
<reference evidence="3 4" key="1">
    <citation type="submission" date="2020-06" db="EMBL/GenBank/DDBJ databases">
        <title>Genome mining for natural products.</title>
        <authorList>
            <person name="Zhang B."/>
            <person name="Shi J."/>
            <person name="Ge H."/>
        </authorList>
    </citation>
    <scope>NUCLEOTIDE SEQUENCE [LARGE SCALE GENOMIC DNA]</scope>
    <source>
        <strain evidence="3 4">NA00687</strain>
    </source>
</reference>
<evidence type="ECO:0000313" key="4">
    <source>
        <dbReference type="Proteomes" id="UP000509303"/>
    </source>
</evidence>
<dbReference type="CDD" id="cd06170">
    <property type="entry name" value="LuxR_C_like"/>
    <property type="match status" value="1"/>
</dbReference>
<dbReference type="RefSeq" id="WP_176166302.1">
    <property type="nucleotide sequence ID" value="NZ_CP054929.1"/>
</dbReference>
<dbReference type="SUPFAM" id="SSF46894">
    <property type="entry name" value="C-terminal effector domain of the bipartite response regulators"/>
    <property type="match status" value="1"/>
</dbReference>
<dbReference type="Pfam" id="PF00196">
    <property type="entry name" value="GerE"/>
    <property type="match status" value="1"/>
</dbReference>
<dbReference type="InterPro" id="IPR036388">
    <property type="entry name" value="WH-like_DNA-bd_sf"/>
</dbReference>
<dbReference type="GO" id="GO:0003677">
    <property type="term" value="F:DNA binding"/>
    <property type="evidence" value="ECO:0007669"/>
    <property type="project" value="UniProtKB-KW"/>
</dbReference>
<organism evidence="3 4">
    <name type="scientific">Streptomyces buecherae</name>
    <dbReference type="NCBI Taxonomy" id="2763006"/>
    <lineage>
        <taxon>Bacteria</taxon>
        <taxon>Bacillati</taxon>
        <taxon>Actinomycetota</taxon>
        <taxon>Actinomycetes</taxon>
        <taxon>Kitasatosporales</taxon>
        <taxon>Streptomycetaceae</taxon>
        <taxon>Streptomyces</taxon>
    </lineage>
</organism>
<dbReference type="EMBL" id="CP054929">
    <property type="protein sequence ID" value="QKW54660.1"/>
    <property type="molecule type" value="Genomic_DNA"/>
</dbReference>
<keyword evidence="4" id="KW-1185">Reference proteome</keyword>
<dbReference type="PANTHER" id="PTHR43214">
    <property type="entry name" value="TWO-COMPONENT RESPONSE REGULATOR"/>
    <property type="match status" value="1"/>
</dbReference>
<evidence type="ECO:0000313" key="3">
    <source>
        <dbReference type="EMBL" id="QKW54660.1"/>
    </source>
</evidence>
<dbReference type="AlphaFoldDB" id="A0A7H8NJP1"/>
<protein>
    <submittedName>
        <fullName evidence="3">Response regulator transcription factor</fullName>
    </submittedName>
</protein>
<accession>A0A7H8NJP1</accession>
<evidence type="ECO:0000259" key="2">
    <source>
        <dbReference type="PROSITE" id="PS50043"/>
    </source>
</evidence>
<name>A0A7H8NJP1_9ACTN</name>
<dbReference type="InterPro" id="IPR000792">
    <property type="entry name" value="Tscrpt_reg_LuxR_C"/>
</dbReference>
<dbReference type="PROSITE" id="PS50043">
    <property type="entry name" value="HTH_LUXR_2"/>
    <property type="match status" value="1"/>
</dbReference>
<sequence>MSLTRRECEVLLRLSEGLTNAHLARTLMISERTVRAHTANIMRKLGAESKLQAALIGYQYRSSLLP</sequence>